<organism evidence="1 2">
    <name type="scientific">candidate division NPL-UPA2 bacterium Unc8</name>
    <dbReference type="NCBI Taxonomy" id="1980939"/>
    <lineage>
        <taxon>Bacteria</taxon>
    </lineage>
</organism>
<dbReference type="EMBL" id="NDHY01000005">
    <property type="protein sequence ID" value="RII00242.1"/>
    <property type="molecule type" value="Genomic_DNA"/>
</dbReference>
<accession>A0A399FYD4</accession>
<name>A0A399FYD4_UNCN2</name>
<dbReference type="Proteomes" id="UP000266287">
    <property type="component" value="Unassembled WGS sequence"/>
</dbReference>
<evidence type="ECO:0000313" key="2">
    <source>
        <dbReference type="Proteomes" id="UP000266287"/>
    </source>
</evidence>
<reference evidence="1 2" key="1">
    <citation type="submission" date="2018-08" db="EMBL/GenBank/DDBJ databases">
        <title>Draft genome of candidate division NPL-UPA2 bacterium Unc8 that adapted to ultra-basic serpentinizing groundwater.</title>
        <authorList>
            <person name="Ishii S."/>
            <person name="Suzuki S."/>
            <person name="Nealson K.H."/>
        </authorList>
    </citation>
    <scope>NUCLEOTIDE SEQUENCE [LARGE SCALE GENOMIC DNA]</scope>
    <source>
        <strain evidence="1">Unc8</strain>
    </source>
</reference>
<proteinExistence type="predicted"/>
<dbReference type="InterPro" id="IPR016541">
    <property type="entry name" value="UCP008505"/>
</dbReference>
<dbReference type="PIRSF" id="PIRSF008505">
    <property type="entry name" value="UCP008505"/>
    <property type="match status" value="1"/>
</dbReference>
<dbReference type="AlphaFoldDB" id="A0A399FYD4"/>
<sequence>MPRELELFPKTVYCIDTSSLINLIPPWKKDVYRRDVFPTIWEKLESMIKNEELISPLEVYEEIKIGQDEIYEWCKNNRKMFRDVDECQIQKFQDVEKQYDKNYWENEINKPRWADPWVIALSICERAIIVADEKNVANRIPSISVVFEVRCLELLDFFKEIGIKY</sequence>
<evidence type="ECO:0000313" key="1">
    <source>
        <dbReference type="EMBL" id="RII00242.1"/>
    </source>
</evidence>
<gene>
    <name evidence="1" type="ORF">B9J77_02855</name>
</gene>
<dbReference type="Pfam" id="PF14367">
    <property type="entry name" value="DUF4411"/>
    <property type="match status" value="1"/>
</dbReference>
<protein>
    <submittedName>
        <fullName evidence="1">DUF4411 family protein</fullName>
    </submittedName>
</protein>
<comment type="caution">
    <text evidence="1">The sequence shown here is derived from an EMBL/GenBank/DDBJ whole genome shotgun (WGS) entry which is preliminary data.</text>
</comment>